<dbReference type="SUPFAM" id="SSF56601">
    <property type="entry name" value="beta-lactamase/transpeptidase-like"/>
    <property type="match status" value="1"/>
</dbReference>
<organism evidence="1 2">
    <name type="scientific">Pontibacter oryzae</name>
    <dbReference type="NCBI Taxonomy" id="2304593"/>
    <lineage>
        <taxon>Bacteria</taxon>
        <taxon>Pseudomonadati</taxon>
        <taxon>Bacteroidota</taxon>
        <taxon>Cytophagia</taxon>
        <taxon>Cytophagales</taxon>
        <taxon>Hymenobacteraceae</taxon>
        <taxon>Pontibacter</taxon>
    </lineage>
</organism>
<evidence type="ECO:0000313" key="2">
    <source>
        <dbReference type="Proteomes" id="UP000266005"/>
    </source>
</evidence>
<dbReference type="InterPro" id="IPR012338">
    <property type="entry name" value="Beta-lactam/transpept-like"/>
</dbReference>
<dbReference type="Gene3D" id="3.40.710.10">
    <property type="entry name" value="DD-peptidase/beta-lactamase superfamily"/>
    <property type="match status" value="1"/>
</dbReference>
<dbReference type="Proteomes" id="UP000266005">
    <property type="component" value="Unassembled WGS sequence"/>
</dbReference>
<sequence>MRLNGKQILDSAWVAKSSPITRHIAMSLAGQAVGYGYCWRLLVTADKTPVYAAKGEGGQHLILILSKQVVVVILQEWSL</sequence>
<proteinExistence type="predicted"/>
<evidence type="ECO:0000313" key="1">
    <source>
        <dbReference type="EMBL" id="RIJ42535.1"/>
    </source>
</evidence>
<protein>
    <submittedName>
        <fullName evidence="1">Uncharacterized protein</fullName>
    </submittedName>
</protein>
<name>A0A399SL77_9BACT</name>
<reference evidence="2" key="1">
    <citation type="submission" date="2018-08" db="EMBL/GenBank/DDBJ databases">
        <title>Mucilaginibacter sp. MYSH2.</title>
        <authorList>
            <person name="Seo T."/>
        </authorList>
    </citation>
    <scope>NUCLEOTIDE SEQUENCE [LARGE SCALE GENOMIC DNA]</scope>
    <source>
        <strain evidence="2">KIRAN</strain>
    </source>
</reference>
<accession>A0A399SL77</accession>
<keyword evidence="2" id="KW-1185">Reference proteome</keyword>
<gene>
    <name evidence="1" type="ORF">D1627_01345</name>
</gene>
<dbReference type="EMBL" id="QWGE01000001">
    <property type="protein sequence ID" value="RIJ42535.1"/>
    <property type="molecule type" value="Genomic_DNA"/>
</dbReference>
<dbReference type="AlphaFoldDB" id="A0A399SL77"/>
<comment type="caution">
    <text evidence="1">The sequence shown here is derived from an EMBL/GenBank/DDBJ whole genome shotgun (WGS) entry which is preliminary data.</text>
</comment>